<feature type="region of interest" description="Disordered" evidence="1">
    <location>
        <begin position="1573"/>
        <end position="1597"/>
    </location>
</feature>
<feature type="region of interest" description="Disordered" evidence="1">
    <location>
        <begin position="1117"/>
        <end position="1183"/>
    </location>
</feature>
<organism evidence="2 3">
    <name type="scientific">Symbiodinium natans</name>
    <dbReference type="NCBI Taxonomy" id="878477"/>
    <lineage>
        <taxon>Eukaryota</taxon>
        <taxon>Sar</taxon>
        <taxon>Alveolata</taxon>
        <taxon>Dinophyceae</taxon>
        <taxon>Suessiales</taxon>
        <taxon>Symbiodiniaceae</taxon>
        <taxon>Symbiodinium</taxon>
    </lineage>
</organism>
<feature type="compositionally biased region" description="Low complexity" evidence="1">
    <location>
        <begin position="1124"/>
        <end position="1133"/>
    </location>
</feature>
<feature type="region of interest" description="Disordered" evidence="1">
    <location>
        <begin position="841"/>
        <end position="862"/>
    </location>
</feature>
<accession>A0A812M855</accession>
<feature type="compositionally biased region" description="Basic and acidic residues" evidence="1">
    <location>
        <begin position="841"/>
        <end position="856"/>
    </location>
</feature>
<evidence type="ECO:0000313" key="3">
    <source>
        <dbReference type="Proteomes" id="UP000604046"/>
    </source>
</evidence>
<dbReference type="EMBL" id="CAJNDS010001447">
    <property type="protein sequence ID" value="CAE7260651.1"/>
    <property type="molecule type" value="Genomic_DNA"/>
</dbReference>
<evidence type="ECO:0000256" key="1">
    <source>
        <dbReference type="SAM" id="MobiDB-lite"/>
    </source>
</evidence>
<reference evidence="2" key="1">
    <citation type="submission" date="2021-02" db="EMBL/GenBank/DDBJ databases">
        <authorList>
            <person name="Dougan E. K."/>
            <person name="Rhodes N."/>
            <person name="Thang M."/>
            <person name="Chan C."/>
        </authorList>
    </citation>
    <scope>NUCLEOTIDE SEQUENCE</scope>
</reference>
<comment type="caution">
    <text evidence="2">The sequence shown here is derived from an EMBL/GenBank/DDBJ whole genome shotgun (WGS) entry which is preliminary data.</text>
</comment>
<feature type="compositionally biased region" description="Low complexity" evidence="1">
    <location>
        <begin position="39"/>
        <end position="49"/>
    </location>
</feature>
<dbReference type="Proteomes" id="UP000604046">
    <property type="component" value="Unassembled WGS sequence"/>
</dbReference>
<feature type="region of interest" description="Disordered" evidence="1">
    <location>
        <begin position="1"/>
        <end position="55"/>
    </location>
</feature>
<gene>
    <name evidence="2" type="ORF">SNAT2548_LOCUS13626</name>
</gene>
<feature type="compositionally biased region" description="Basic and acidic residues" evidence="1">
    <location>
        <begin position="1581"/>
        <end position="1593"/>
    </location>
</feature>
<keyword evidence="3" id="KW-1185">Reference proteome</keyword>
<proteinExistence type="predicted"/>
<sequence>MESLYDQRGRNHAGQKTREQGRGHATAKSSGTERKRKASCSASAGSANKGAKKHQLLQQLPREAAVCNQQHSREHPDPEEFASVCARCRWTLHRKTWQQHYGSVALGGKRTVWLAEVPQRLAALGGTWGIGCDLCASLQAWLTAMERGDRKRGQGRLDTKWGRAHAKSDVHRTALWAFLHPGRPLTAAAPSLTERYSPCGLAGEAFRGAVPQLDDFLRVWRLAARSNVSMAAISGVTFSEAFLAQKRAKPAEVTRWAVTKLVQVMREFIRRKKVETLLRAESMTVMIDDKESHRVILYHSNLSHEPYGKGLLRAFRPGAKEVVSYEEDYSMRMAKSVEESLLFLSTPVHGECNPHVYEHLRQITRFYTSDGLPAALKCGELLTQMLPNLTLVHRDTAHAVRLVAKRPLAAESAWNDMREAASCGEWQKPLEVALKHLSFAPQRWDSEASPLPRFAATLVPIALFRAIQSQDHDPALTCRQKGEFTSRLLTLFVKCHILDDPGEGEATTLTRLIVQQAMQCPGIRFGESLHYLWPGSAKHTFDRCIQSLHAVTDVALQDLDAEVNGFVLDFCVFDLKSFHQAKQKPGEWETYKRLTDLRIRRLVESGLKKSAYTKTLREWWCAAHCLQEELAPKFDAGEEVDNRTEWRRVWEDSFVQRATSWKRFNALPSFVNYYLGFRDSSTGVERALAVVERLRQAHLGPLGLTLHDLAEIILDGPQSETELATRLGQDGEHPVLQATDMCVEMVSIWRSLFGARFRLYKPRADAGRARGKRSGTDADIVRRTTAGANLLVCNAGRVGEGSVTILGVKRKDLPRHEEAYQKNPQFNQDLEDLYNSAAEKKQKKLDMRNQRRDHPETSVYRPGPLRKATLLADATPAPRSAAFDYTRKRAPKIVDLTLTGPSVQCEAGTVMRPGNSHSMGDILAFVRGCDLIVVSSFKHLQCLPKFNDILRLGPLFPLVYLAAVGLGKDIIEKETWGKSGPAQCHEAALKDALTIKFSSAFRGKHAASCDFIQKLCEMRQSQWRIADPDSENTECVDVGDTRQLFTVAQKMRRLVRCTGVAHPSLKRWEGSKLLDPCVHSSVARTGHGRGTHLVACVIDWVVCDKQTWFANMSLDTRTTGKQTPKASAKAPAPVSQGPPFKRGSEEASAIPTAPLKAPRLDDASSAVRPGNKLTPPQLPDDDDCGDGFEVLREVIPYVRAALGKVLQEEGLAEPGCTSLSDYLPLDVRDSYKEAWDCQNALNSLTKNGIYEAGAVMTWLNPLESHNLPLDPPSFKQIVRSEQRLIPTVTKGQERIVWPAALHTYVFHDHIPQGYPKNMFLASGHALAAAWWVAMCRCLREDNMSGLKLLWLAGRSVTFTCYVIKDPKELVFRSLYASEDYAALGELTDSWIHWSGKVNALLADMAGKKNQEQETWLKEKKIAFKGATMSKGLLNAVLSMKRFPKDSLVTLRKIEKEFGVEVFSSGYTKLTRMSQLASSHLTNVAAAAVEDGLGFVVDLAYMQLVTKATDPSFYSSKNLEVKGDNAGWYLTSLGKYNMISQLLVIANGMGDAARPLFESLAKIARPLEFLKMHPPVQEDAGEGDHDDGADKDTGNADDSLEWQNLQGAHKRVYQLARDLYSSEYDADLIKMAKKNVLEVLSDTESNLSGLNLHKEWSGALKDLERSATVVPTTESAAPSLSVRQLVRMSSMGRTSGNSRKRRGANW</sequence>
<protein>
    <submittedName>
        <fullName evidence="2">Uncharacterized protein</fullName>
    </submittedName>
</protein>
<dbReference type="OrthoDB" id="413707at2759"/>
<evidence type="ECO:0000313" key="2">
    <source>
        <dbReference type="EMBL" id="CAE7260651.1"/>
    </source>
</evidence>
<name>A0A812M855_9DINO</name>